<dbReference type="EMBL" id="GBXM01062141">
    <property type="protein sequence ID" value="JAH46436.1"/>
    <property type="molecule type" value="Transcribed_RNA"/>
</dbReference>
<reference evidence="1" key="1">
    <citation type="submission" date="2014-11" db="EMBL/GenBank/DDBJ databases">
        <authorList>
            <person name="Amaro Gonzalez C."/>
        </authorList>
    </citation>
    <scope>NUCLEOTIDE SEQUENCE</scope>
</reference>
<dbReference type="AlphaFoldDB" id="A0A0E9SYQ1"/>
<proteinExistence type="predicted"/>
<sequence length="25" mass="2880">MKLQKYDHPVTYPLIPLSLSVLIPN</sequence>
<evidence type="ECO:0000313" key="1">
    <source>
        <dbReference type="EMBL" id="JAH46436.1"/>
    </source>
</evidence>
<reference evidence="1" key="2">
    <citation type="journal article" date="2015" name="Fish Shellfish Immunol.">
        <title>Early steps in the European eel (Anguilla anguilla)-Vibrio vulnificus interaction in the gills: Role of the RtxA13 toxin.</title>
        <authorList>
            <person name="Callol A."/>
            <person name="Pajuelo D."/>
            <person name="Ebbesson L."/>
            <person name="Teles M."/>
            <person name="MacKenzie S."/>
            <person name="Amaro C."/>
        </authorList>
    </citation>
    <scope>NUCLEOTIDE SEQUENCE</scope>
</reference>
<organism evidence="1">
    <name type="scientific">Anguilla anguilla</name>
    <name type="common">European freshwater eel</name>
    <name type="synonym">Muraena anguilla</name>
    <dbReference type="NCBI Taxonomy" id="7936"/>
    <lineage>
        <taxon>Eukaryota</taxon>
        <taxon>Metazoa</taxon>
        <taxon>Chordata</taxon>
        <taxon>Craniata</taxon>
        <taxon>Vertebrata</taxon>
        <taxon>Euteleostomi</taxon>
        <taxon>Actinopterygii</taxon>
        <taxon>Neopterygii</taxon>
        <taxon>Teleostei</taxon>
        <taxon>Anguilliformes</taxon>
        <taxon>Anguillidae</taxon>
        <taxon>Anguilla</taxon>
    </lineage>
</organism>
<name>A0A0E9SYQ1_ANGAN</name>
<protein>
    <submittedName>
        <fullName evidence="1">Uncharacterized protein</fullName>
    </submittedName>
</protein>
<accession>A0A0E9SYQ1</accession>